<dbReference type="InterPro" id="IPR036737">
    <property type="entry name" value="OmpA-like_sf"/>
</dbReference>
<reference evidence="2" key="1">
    <citation type="submission" date="2018-06" db="EMBL/GenBank/DDBJ databases">
        <authorList>
            <person name="Zhirakovskaya E."/>
        </authorList>
    </citation>
    <scope>NUCLEOTIDE SEQUENCE</scope>
</reference>
<dbReference type="PANTHER" id="PTHR30441">
    <property type="entry name" value="DUF748 DOMAIN-CONTAINING PROTEIN"/>
    <property type="match status" value="1"/>
</dbReference>
<feature type="transmembrane region" description="Helical" evidence="1">
    <location>
        <begin position="20"/>
        <end position="41"/>
    </location>
</feature>
<dbReference type="Gene3D" id="3.30.1330.60">
    <property type="entry name" value="OmpA-like domain"/>
    <property type="match status" value="1"/>
</dbReference>
<dbReference type="EMBL" id="UOEA01000039">
    <property type="protein sequence ID" value="VAV83416.1"/>
    <property type="molecule type" value="Genomic_DNA"/>
</dbReference>
<accession>A0A3B0R2Q7</accession>
<evidence type="ECO:0000256" key="1">
    <source>
        <dbReference type="SAM" id="Phobius"/>
    </source>
</evidence>
<name>A0A3B0R2Q7_9ZZZZ</name>
<evidence type="ECO:0008006" key="3">
    <source>
        <dbReference type="Google" id="ProtNLM"/>
    </source>
</evidence>
<gene>
    <name evidence="2" type="ORF">MNBD_DELTA01-506</name>
</gene>
<dbReference type="GO" id="GO:0005886">
    <property type="term" value="C:plasma membrane"/>
    <property type="evidence" value="ECO:0007669"/>
    <property type="project" value="TreeGrafter"/>
</dbReference>
<dbReference type="PANTHER" id="PTHR30441:SF8">
    <property type="entry name" value="DUF748 DOMAIN-CONTAINING PROTEIN"/>
    <property type="match status" value="1"/>
</dbReference>
<dbReference type="InterPro" id="IPR052894">
    <property type="entry name" value="AsmA-related"/>
</dbReference>
<keyword evidence="1" id="KW-1133">Transmembrane helix</keyword>
<keyword evidence="1" id="KW-0812">Transmembrane</keyword>
<evidence type="ECO:0000313" key="2">
    <source>
        <dbReference type="EMBL" id="VAV83416.1"/>
    </source>
</evidence>
<dbReference type="Pfam" id="PF05359">
    <property type="entry name" value="DUF748"/>
    <property type="match status" value="2"/>
</dbReference>
<dbReference type="GO" id="GO:0090313">
    <property type="term" value="P:regulation of protein targeting to membrane"/>
    <property type="evidence" value="ECO:0007669"/>
    <property type="project" value="TreeGrafter"/>
</dbReference>
<organism evidence="2">
    <name type="scientific">hydrothermal vent metagenome</name>
    <dbReference type="NCBI Taxonomy" id="652676"/>
    <lineage>
        <taxon>unclassified sequences</taxon>
        <taxon>metagenomes</taxon>
        <taxon>ecological metagenomes</taxon>
    </lineage>
</organism>
<sequence>MAQSPEKSTRLGKRARKALICIVAVFILYTLAGFLILPFTLKLILTSKLASNLHRPVTIESVRINPYSLTFALKGLSVARHSGEGVFASLGEVYIDLQAASILKRGLVVKEFWLKSPRLSIVRDTDMTYNFADLIPEKEAKTKDTEDEGKQKEALAFSINNIQISNGSIEFLDLAKDVTHHIRDINTNIPFISNMPSEVNSFVKPSFSAVFNETNFRFEGSTKPFSDSLETTFKIKLEKLFIPHYAAYSPVKMDYKLASGYLSTDATLSYIQYRDKSPSLELSGLLEIKDILLRDRKGRAMVDLALFRVDLATAKLFEKKIHLSSVLIENPRINAVRNKKGEINLLTLVPEQDNTAEEINKNTNDKPKSGTGNTPEITISKVTLKNGRVRFADYSLKPPFSVKLTGINGGLSGLSTSGGKAANAKLTAKIDRYVPLSITGKIDPFGTELFIDLKCKLGGFELSSVTPYSGKFIGYTIEKGKLVLDLKYRIDKKKLNASNVVLIDQITLGRRVKSADATKLPIKFALRLLKDRRGEINIDLPVTGRTDDPKFSVGSVVFKMFVNLISKAVTSPFALIGAIVGGGEELSFIELEPGSYTLTSANIKKLDTLTSALFERPSLKMEIGGYADVEKDRSVVMNYRLLNKIKAQKFRKVAKKGVPSELDALTIEAGEYDKYLWKAYKKEKFEKPKNAFGLTKKIKPTEMKELMLSHITVTDDELRELATRRSKAVKDYILGSGKIEASRIFIVWPKNLTPKEKKDVSQSRVEFKLK</sequence>
<keyword evidence="1" id="KW-0472">Membrane</keyword>
<proteinExistence type="predicted"/>
<protein>
    <recommendedName>
        <fullName evidence="3">DUF748 domain-containing protein</fullName>
    </recommendedName>
</protein>
<dbReference type="AlphaFoldDB" id="A0A3B0R2Q7"/>
<dbReference type="InterPro" id="IPR008023">
    <property type="entry name" value="DUF748"/>
</dbReference>